<evidence type="ECO:0000313" key="2">
    <source>
        <dbReference type="EMBL" id="KAK4003858.1"/>
    </source>
</evidence>
<sequence>MSQPRTPDGSTTSMPDIGIPVHRNRNDTGVGSQSRSSDSRSQISLTPEKRLRAIEVAWVERDTLVVILEQQCREIEQLISIEFRVRGASPQVNHYLCDRRDSPVSTVSRATLSQADEDSFVTADEYHYDQ</sequence>
<comment type="caution">
    <text evidence="2">The sequence shown here is derived from an EMBL/GenBank/DDBJ whole genome shotgun (WGS) entry which is preliminary data.</text>
</comment>
<dbReference type="Proteomes" id="UP001234178">
    <property type="component" value="Unassembled WGS sequence"/>
</dbReference>
<organism evidence="2 3">
    <name type="scientific">Daphnia magna</name>
    <dbReference type="NCBI Taxonomy" id="35525"/>
    <lineage>
        <taxon>Eukaryota</taxon>
        <taxon>Metazoa</taxon>
        <taxon>Ecdysozoa</taxon>
        <taxon>Arthropoda</taxon>
        <taxon>Crustacea</taxon>
        <taxon>Branchiopoda</taxon>
        <taxon>Diplostraca</taxon>
        <taxon>Cladocera</taxon>
        <taxon>Anomopoda</taxon>
        <taxon>Daphniidae</taxon>
        <taxon>Daphnia</taxon>
    </lineage>
</organism>
<evidence type="ECO:0000313" key="3">
    <source>
        <dbReference type="Proteomes" id="UP001234178"/>
    </source>
</evidence>
<protein>
    <submittedName>
        <fullName evidence="2">Uncharacterized protein</fullName>
    </submittedName>
</protein>
<reference evidence="2 3" key="1">
    <citation type="journal article" date="2023" name="Nucleic Acids Res.">
        <title>The hologenome of Daphnia magna reveals possible DNA methylation and microbiome-mediated evolution of the host genome.</title>
        <authorList>
            <person name="Chaturvedi A."/>
            <person name="Li X."/>
            <person name="Dhandapani V."/>
            <person name="Marshall H."/>
            <person name="Kissane S."/>
            <person name="Cuenca-Cambronero M."/>
            <person name="Asole G."/>
            <person name="Calvet F."/>
            <person name="Ruiz-Romero M."/>
            <person name="Marangio P."/>
            <person name="Guigo R."/>
            <person name="Rago D."/>
            <person name="Mirbahai L."/>
            <person name="Eastwood N."/>
            <person name="Colbourne J.K."/>
            <person name="Zhou J."/>
            <person name="Mallon E."/>
            <person name="Orsini L."/>
        </authorList>
    </citation>
    <scope>NUCLEOTIDE SEQUENCE [LARGE SCALE GENOMIC DNA]</scope>
    <source>
        <strain evidence="2">LRV0_1</strain>
    </source>
</reference>
<name>A0ABQ9YTY9_9CRUS</name>
<keyword evidence="3" id="KW-1185">Reference proteome</keyword>
<feature type="compositionally biased region" description="Low complexity" evidence="1">
    <location>
        <begin position="32"/>
        <end position="44"/>
    </location>
</feature>
<gene>
    <name evidence="2" type="ORF">OUZ56_005609</name>
</gene>
<proteinExistence type="predicted"/>
<feature type="compositionally biased region" description="Polar residues" evidence="1">
    <location>
        <begin position="1"/>
        <end position="14"/>
    </location>
</feature>
<feature type="region of interest" description="Disordered" evidence="1">
    <location>
        <begin position="1"/>
        <end position="46"/>
    </location>
</feature>
<dbReference type="EMBL" id="JAOYFB010000001">
    <property type="protein sequence ID" value="KAK4003858.1"/>
    <property type="molecule type" value="Genomic_DNA"/>
</dbReference>
<accession>A0ABQ9YTY9</accession>
<evidence type="ECO:0000256" key="1">
    <source>
        <dbReference type="SAM" id="MobiDB-lite"/>
    </source>
</evidence>